<dbReference type="InterPro" id="IPR051156">
    <property type="entry name" value="Mito/Outer_Membr_Metalloprot"/>
</dbReference>
<evidence type="ECO:0000256" key="1">
    <source>
        <dbReference type="ARBA" id="ARBA00001947"/>
    </source>
</evidence>
<dbReference type="InterPro" id="IPR001915">
    <property type="entry name" value="Peptidase_M48"/>
</dbReference>
<evidence type="ECO:0000256" key="6">
    <source>
        <dbReference type="ARBA" id="ARBA00023049"/>
    </source>
</evidence>
<evidence type="ECO:0000256" key="2">
    <source>
        <dbReference type="ARBA" id="ARBA00022670"/>
    </source>
</evidence>
<dbReference type="PANTHER" id="PTHR22726:SF1">
    <property type="entry name" value="METALLOENDOPEPTIDASE OMA1, MITOCHONDRIAL"/>
    <property type="match status" value="1"/>
</dbReference>
<name>A0A0W0SSY7_9GAMM</name>
<keyword evidence="6" id="KW-0482">Metalloprotease</keyword>
<proteinExistence type="predicted"/>
<sequence>MNLLRYFKRQVFSRSATCWMACILLILQSFSFNTFALSPYSTRELEELEKEFIQLINQSDSIERNPLANQYINHLGRKLARYAHIPTPYFFIVKSNEINAFAGPGGYIGINTQLILATANESELAAVMAHEIAHVRLHHLYQMIQHEKQMRIPMLASLLASAALGVVNPTLGSGALMATLSGFAQDNINFTRANEKEADRIGIDMLIKAGFDPRGMANFFKKMQENSRYYYTANIPAILRTHPLDEDRIAEAENRTTRTTVKKVPETLNYRLFKELVRVAVANNNKQLIDYYQHQCHNKNSGVACQYGYVLALLSINQYQQAQTRSESLLRQDQDNLFYQIAMAQAETGNRQFDAAITRLNNLQANYPENYAALMAYAQSLLSAGKAEKAASVLLKGSRQFKRDLPLCETLAQAQAASRHKDYAYFTEAQCQLLQGRKRDAMRQLKQAKLLAKNDQYLQARIAAMMEEIKFLTED</sequence>
<dbReference type="AlphaFoldDB" id="A0A0W0SSY7"/>
<dbReference type="STRING" id="29422.Lbru_0405"/>
<feature type="domain" description="Peptidase M48" evidence="7">
    <location>
        <begin position="67"/>
        <end position="255"/>
    </location>
</feature>
<dbReference type="PANTHER" id="PTHR22726">
    <property type="entry name" value="METALLOENDOPEPTIDASE OMA1"/>
    <property type="match status" value="1"/>
</dbReference>
<protein>
    <submittedName>
        <fullName evidence="8">Zn-dependent protease</fullName>
    </submittedName>
</protein>
<keyword evidence="9" id="KW-1185">Reference proteome</keyword>
<evidence type="ECO:0000256" key="3">
    <source>
        <dbReference type="ARBA" id="ARBA00022723"/>
    </source>
</evidence>
<dbReference type="Proteomes" id="UP000054742">
    <property type="component" value="Unassembled WGS sequence"/>
</dbReference>
<keyword evidence="3" id="KW-0479">Metal-binding</keyword>
<accession>A0A0W0SSY7</accession>
<comment type="caution">
    <text evidence="8">The sequence shown here is derived from an EMBL/GenBank/DDBJ whole genome shotgun (WGS) entry which is preliminary data.</text>
</comment>
<comment type="cofactor">
    <cofactor evidence="1">
        <name>Zn(2+)</name>
        <dbReference type="ChEBI" id="CHEBI:29105"/>
    </cofactor>
</comment>
<organism evidence="8 9">
    <name type="scientific">Legionella brunensis</name>
    <dbReference type="NCBI Taxonomy" id="29422"/>
    <lineage>
        <taxon>Bacteria</taxon>
        <taxon>Pseudomonadati</taxon>
        <taxon>Pseudomonadota</taxon>
        <taxon>Gammaproteobacteria</taxon>
        <taxon>Legionellales</taxon>
        <taxon>Legionellaceae</taxon>
        <taxon>Legionella</taxon>
    </lineage>
</organism>
<dbReference type="InterPro" id="IPR011990">
    <property type="entry name" value="TPR-like_helical_dom_sf"/>
</dbReference>
<dbReference type="GO" id="GO:0004222">
    <property type="term" value="F:metalloendopeptidase activity"/>
    <property type="evidence" value="ECO:0007669"/>
    <property type="project" value="InterPro"/>
</dbReference>
<reference evidence="8 9" key="1">
    <citation type="submission" date="2015-11" db="EMBL/GenBank/DDBJ databases">
        <title>Genomic analysis of 38 Legionella species identifies large and diverse effector repertoires.</title>
        <authorList>
            <person name="Burstein D."/>
            <person name="Amaro F."/>
            <person name="Zusman T."/>
            <person name="Lifshitz Z."/>
            <person name="Cohen O."/>
            <person name="Gilbert J.A."/>
            <person name="Pupko T."/>
            <person name="Shuman H.A."/>
            <person name="Segal G."/>
        </authorList>
    </citation>
    <scope>NUCLEOTIDE SEQUENCE [LARGE SCALE GENOMIC DNA]</scope>
    <source>
        <strain evidence="8 9">ATCC 43878</strain>
    </source>
</reference>
<evidence type="ECO:0000313" key="9">
    <source>
        <dbReference type="Proteomes" id="UP000054742"/>
    </source>
</evidence>
<dbReference type="Gene3D" id="3.30.2010.10">
    <property type="entry name" value="Metalloproteases ('zincins'), catalytic domain"/>
    <property type="match status" value="1"/>
</dbReference>
<evidence type="ECO:0000259" key="7">
    <source>
        <dbReference type="Pfam" id="PF01435"/>
    </source>
</evidence>
<keyword evidence="5" id="KW-0862">Zinc</keyword>
<dbReference type="Pfam" id="PF01435">
    <property type="entry name" value="Peptidase_M48"/>
    <property type="match status" value="1"/>
</dbReference>
<keyword evidence="4" id="KW-0378">Hydrolase</keyword>
<dbReference type="GO" id="GO:0051603">
    <property type="term" value="P:proteolysis involved in protein catabolic process"/>
    <property type="evidence" value="ECO:0007669"/>
    <property type="project" value="TreeGrafter"/>
</dbReference>
<keyword evidence="2 8" id="KW-0645">Protease</keyword>
<dbReference type="EMBL" id="LNXV01000004">
    <property type="protein sequence ID" value="KTC86464.1"/>
    <property type="molecule type" value="Genomic_DNA"/>
</dbReference>
<gene>
    <name evidence="8" type="ORF">Lbru_0405</name>
</gene>
<evidence type="ECO:0000256" key="5">
    <source>
        <dbReference type="ARBA" id="ARBA00022833"/>
    </source>
</evidence>
<evidence type="ECO:0000313" key="8">
    <source>
        <dbReference type="EMBL" id="KTC86464.1"/>
    </source>
</evidence>
<evidence type="ECO:0000256" key="4">
    <source>
        <dbReference type="ARBA" id="ARBA00022801"/>
    </source>
</evidence>
<dbReference type="GO" id="GO:0046872">
    <property type="term" value="F:metal ion binding"/>
    <property type="evidence" value="ECO:0007669"/>
    <property type="project" value="UniProtKB-KW"/>
</dbReference>
<dbReference type="PATRIC" id="fig|29422.6.peg.424"/>
<dbReference type="SUPFAM" id="SSF48452">
    <property type="entry name" value="TPR-like"/>
    <property type="match status" value="1"/>
</dbReference>
<dbReference type="Gene3D" id="1.25.40.10">
    <property type="entry name" value="Tetratricopeptide repeat domain"/>
    <property type="match status" value="1"/>
</dbReference>
<dbReference type="OrthoDB" id="9810445at2"/>
<dbReference type="GO" id="GO:0016020">
    <property type="term" value="C:membrane"/>
    <property type="evidence" value="ECO:0007669"/>
    <property type="project" value="TreeGrafter"/>
</dbReference>